<dbReference type="InterPro" id="IPR002075">
    <property type="entry name" value="NTF2_dom"/>
</dbReference>
<dbReference type="CDD" id="cd00780">
    <property type="entry name" value="NTF2"/>
    <property type="match status" value="1"/>
</dbReference>
<organism evidence="12 13">
    <name type="scientific">Ceutorhynchus assimilis</name>
    <name type="common">cabbage seed weevil</name>
    <dbReference type="NCBI Taxonomy" id="467358"/>
    <lineage>
        <taxon>Eukaryota</taxon>
        <taxon>Metazoa</taxon>
        <taxon>Ecdysozoa</taxon>
        <taxon>Arthropoda</taxon>
        <taxon>Hexapoda</taxon>
        <taxon>Insecta</taxon>
        <taxon>Pterygota</taxon>
        <taxon>Neoptera</taxon>
        <taxon>Endopterygota</taxon>
        <taxon>Coleoptera</taxon>
        <taxon>Polyphaga</taxon>
        <taxon>Cucujiformia</taxon>
        <taxon>Curculionidae</taxon>
        <taxon>Ceutorhynchinae</taxon>
        <taxon>Ceutorhynchus</taxon>
    </lineage>
</organism>
<feature type="domain" description="NTF2" evidence="10">
    <location>
        <begin position="366"/>
        <end position="519"/>
    </location>
</feature>
<dbReference type="SUPFAM" id="SSF54427">
    <property type="entry name" value="NTF2-like"/>
    <property type="match status" value="1"/>
</dbReference>
<dbReference type="AlphaFoldDB" id="A0A9N9MLC2"/>
<feature type="compositionally biased region" description="Low complexity" evidence="9">
    <location>
        <begin position="33"/>
        <end position="43"/>
    </location>
</feature>
<dbReference type="Pfam" id="PF09162">
    <property type="entry name" value="Tap-RNA_bind"/>
    <property type="match status" value="1"/>
</dbReference>
<keyword evidence="6" id="KW-0509">mRNA transport</keyword>
<dbReference type="PROSITE" id="PS51281">
    <property type="entry name" value="TAP_C"/>
    <property type="match status" value="1"/>
</dbReference>
<comment type="similarity">
    <text evidence="2">Belongs to the NXF family.</text>
</comment>
<dbReference type="InterPro" id="IPR032675">
    <property type="entry name" value="LRR_dom_sf"/>
</dbReference>
<dbReference type="GO" id="GO:0016973">
    <property type="term" value="P:poly(A)+ mRNA export from nucleus"/>
    <property type="evidence" value="ECO:0007669"/>
    <property type="project" value="TreeGrafter"/>
</dbReference>
<dbReference type="OrthoDB" id="25872at2759"/>
<evidence type="ECO:0000256" key="8">
    <source>
        <dbReference type="ARBA" id="ARBA00023242"/>
    </source>
</evidence>
<dbReference type="Gene3D" id="3.10.450.50">
    <property type="match status" value="1"/>
</dbReference>
<evidence type="ECO:0000313" key="13">
    <source>
        <dbReference type="Proteomes" id="UP001152799"/>
    </source>
</evidence>
<dbReference type="InterPro" id="IPR009060">
    <property type="entry name" value="UBA-like_sf"/>
</dbReference>
<dbReference type="InterPro" id="IPR012677">
    <property type="entry name" value="Nucleotide-bd_a/b_plait_sf"/>
</dbReference>
<dbReference type="Pfam" id="PF24048">
    <property type="entry name" value="LRR_NXF1-5"/>
    <property type="match status" value="1"/>
</dbReference>
<evidence type="ECO:0000256" key="3">
    <source>
        <dbReference type="ARBA" id="ARBA00022448"/>
    </source>
</evidence>
<evidence type="ECO:0000256" key="6">
    <source>
        <dbReference type="ARBA" id="ARBA00022816"/>
    </source>
</evidence>
<dbReference type="CDD" id="cd14342">
    <property type="entry name" value="UBA_TAP-C"/>
    <property type="match status" value="1"/>
</dbReference>
<dbReference type="Gene3D" id="3.30.70.330">
    <property type="match status" value="1"/>
</dbReference>
<dbReference type="Gene3D" id="3.80.10.10">
    <property type="entry name" value="Ribonuclease Inhibitor"/>
    <property type="match status" value="1"/>
</dbReference>
<dbReference type="EMBL" id="OU892280">
    <property type="protein sequence ID" value="CAG9767079.1"/>
    <property type="molecule type" value="Genomic_DNA"/>
</dbReference>
<dbReference type="SMART" id="SM00804">
    <property type="entry name" value="TAP_C"/>
    <property type="match status" value="1"/>
</dbReference>
<dbReference type="GO" id="GO:0005635">
    <property type="term" value="C:nuclear envelope"/>
    <property type="evidence" value="ECO:0007669"/>
    <property type="project" value="UniProtKB-ARBA"/>
</dbReference>
<keyword evidence="3" id="KW-0813">Transport</keyword>
<evidence type="ECO:0000259" key="11">
    <source>
        <dbReference type="PROSITE" id="PS51281"/>
    </source>
</evidence>
<dbReference type="InterPro" id="IPR001611">
    <property type="entry name" value="Leu-rich_rpt"/>
</dbReference>
<sequence>MPKPKYNNRDSGGDRDFQNVQEFRGGDRRVTFKPGGNRYGNNKGKNKDWSNAIRSHLEEEDIDMNIGSSSGKANFRLNKKGKGGRQGSPLPYRPKFLQEGPTGWYRVIIPYGQRYEKSFLLKLLLDSVAPLPFMPVEWQTNGHTVLFFVDERKVAEKLNALDRQVQMPNGFKLFLKVFPGSPEVIMDDKIKERIKVVMAKRYNLANKALDLTKFHADPDLQDVFCGLFKPVVFNAVLEIIEENIQDVVALCLNDNRLSVFGFLKKVHKKMPSLKILHLAKNRIRDIKQLDAFSECPIQDIMLDGNPMCDKFKEKPLYVSEIRKKFPKCIKLDGMDLPPPIGFDIAHEGTIPDVQQTFLCSAEGEAIVRQFLEQYFAIYDSKNRQPLLEAYHENATFSFTMAYPYGLGRDKNVSWLTWYQTENRNLTQVKDLNRRCKLLKQGKLAVVSFLQDMPETQHDILSFTVDLTVFTPTMLCLTVSGMFKELKSVLKSPPIRHFFRTLVIVPAGSGFCIANEELHVTNATPEQAKEAFKTPTLPTPASGTAAPPSTPEASPVIHTLTPPMIDNNAKQEMVNQIALKTGMNVEWSIKCLEGNDWDFMRACATFDNLQSRGAVPPEAFVK</sequence>
<dbReference type="FunFam" id="3.80.10.10:FF:000384">
    <property type="entry name" value="Nuclear RNA export factor 1"/>
    <property type="match status" value="1"/>
</dbReference>
<comment type="subcellular location">
    <subcellularLocation>
        <location evidence="1">Nucleus</location>
        <location evidence="1">Nucleoplasm</location>
    </subcellularLocation>
</comment>
<evidence type="ECO:0008006" key="14">
    <source>
        <dbReference type="Google" id="ProtNLM"/>
    </source>
</evidence>
<dbReference type="Proteomes" id="UP001152799">
    <property type="component" value="Chromosome 4"/>
</dbReference>
<feature type="region of interest" description="Disordered" evidence="9">
    <location>
        <begin position="68"/>
        <end position="93"/>
    </location>
</feature>
<dbReference type="InterPro" id="IPR057125">
    <property type="entry name" value="NXF1/2/3/5-like_LRR"/>
</dbReference>
<dbReference type="InterPro" id="IPR032710">
    <property type="entry name" value="NTF2-like_dom_sf"/>
</dbReference>
<dbReference type="InterPro" id="IPR015245">
    <property type="entry name" value="Tap_RNA-bd"/>
</dbReference>
<gene>
    <name evidence="12" type="ORF">CEUTPL_LOCUS7646</name>
</gene>
<dbReference type="GO" id="GO:0005654">
    <property type="term" value="C:nucleoplasm"/>
    <property type="evidence" value="ECO:0007669"/>
    <property type="project" value="UniProtKB-SubCell"/>
</dbReference>
<dbReference type="Gene3D" id="1.10.8.10">
    <property type="entry name" value="DNA helicase RuvA subunit, C-terminal domain"/>
    <property type="match status" value="1"/>
</dbReference>
<dbReference type="InterPro" id="IPR018222">
    <property type="entry name" value="Nuclear_transport_factor_2_euk"/>
</dbReference>
<dbReference type="InterPro" id="IPR030217">
    <property type="entry name" value="NXF_fam"/>
</dbReference>
<dbReference type="FunFam" id="3.10.450.50:FF:000004">
    <property type="entry name" value="Nuclear RNA export factor 1"/>
    <property type="match status" value="1"/>
</dbReference>
<keyword evidence="13" id="KW-1185">Reference proteome</keyword>
<keyword evidence="7" id="KW-0694">RNA-binding</keyword>
<evidence type="ECO:0000256" key="2">
    <source>
        <dbReference type="ARBA" id="ARBA00009285"/>
    </source>
</evidence>
<dbReference type="PANTHER" id="PTHR10662">
    <property type="entry name" value="NUCLEAR RNA EXPORT FACTOR"/>
    <property type="match status" value="1"/>
</dbReference>
<dbReference type="InterPro" id="IPR035979">
    <property type="entry name" value="RBD_domain_sf"/>
</dbReference>
<dbReference type="SUPFAM" id="SSF52058">
    <property type="entry name" value="L domain-like"/>
    <property type="match status" value="1"/>
</dbReference>
<dbReference type="FunFam" id="1.10.8.10:FF:000018">
    <property type="entry name" value="Nuclear RNA export factor 1"/>
    <property type="match status" value="1"/>
</dbReference>
<feature type="region of interest" description="Disordered" evidence="9">
    <location>
        <begin position="1"/>
        <end position="48"/>
    </location>
</feature>
<evidence type="ECO:0000256" key="4">
    <source>
        <dbReference type="ARBA" id="ARBA00022614"/>
    </source>
</evidence>
<evidence type="ECO:0000313" key="12">
    <source>
        <dbReference type="EMBL" id="CAG9767079.1"/>
    </source>
</evidence>
<evidence type="ECO:0000256" key="1">
    <source>
        <dbReference type="ARBA" id="ARBA00004642"/>
    </source>
</evidence>
<reference evidence="12" key="1">
    <citation type="submission" date="2022-01" db="EMBL/GenBank/DDBJ databases">
        <authorList>
            <person name="King R."/>
        </authorList>
    </citation>
    <scope>NUCLEOTIDE SEQUENCE</scope>
</reference>
<dbReference type="GO" id="GO:0005737">
    <property type="term" value="C:cytoplasm"/>
    <property type="evidence" value="ECO:0007669"/>
    <property type="project" value="InterPro"/>
</dbReference>
<dbReference type="SUPFAM" id="SSF46934">
    <property type="entry name" value="UBA-like"/>
    <property type="match status" value="1"/>
</dbReference>
<evidence type="ECO:0000256" key="5">
    <source>
        <dbReference type="ARBA" id="ARBA00022737"/>
    </source>
</evidence>
<dbReference type="Pfam" id="PF22602">
    <property type="entry name" value="NXF_NTF2"/>
    <property type="match status" value="1"/>
</dbReference>
<feature type="domain" description="TAP-C" evidence="11">
    <location>
        <begin position="567"/>
        <end position="621"/>
    </location>
</feature>
<evidence type="ECO:0000259" key="10">
    <source>
        <dbReference type="PROSITE" id="PS50177"/>
    </source>
</evidence>
<keyword evidence="4" id="KW-0433">Leucine-rich repeat</keyword>
<feature type="region of interest" description="Disordered" evidence="9">
    <location>
        <begin position="532"/>
        <end position="553"/>
    </location>
</feature>
<evidence type="ECO:0000256" key="9">
    <source>
        <dbReference type="SAM" id="MobiDB-lite"/>
    </source>
</evidence>
<proteinExistence type="inferred from homology"/>
<evidence type="ECO:0000256" key="7">
    <source>
        <dbReference type="ARBA" id="ARBA00022884"/>
    </source>
</evidence>
<dbReference type="PROSITE" id="PS50177">
    <property type="entry name" value="NTF2_DOMAIN"/>
    <property type="match status" value="1"/>
</dbReference>
<dbReference type="SUPFAM" id="SSF54928">
    <property type="entry name" value="RNA-binding domain, RBD"/>
    <property type="match status" value="1"/>
</dbReference>
<feature type="compositionally biased region" description="Basic and acidic residues" evidence="9">
    <location>
        <begin position="7"/>
        <end position="17"/>
    </location>
</feature>
<name>A0A9N9MLC2_9CUCU</name>
<dbReference type="PROSITE" id="PS51450">
    <property type="entry name" value="LRR"/>
    <property type="match status" value="1"/>
</dbReference>
<dbReference type="Pfam" id="PF03943">
    <property type="entry name" value="TAP_C"/>
    <property type="match status" value="1"/>
</dbReference>
<dbReference type="PANTHER" id="PTHR10662:SF22">
    <property type="entry name" value="NUCLEAR RNA EXPORT FACTOR 1"/>
    <property type="match status" value="1"/>
</dbReference>
<protein>
    <recommendedName>
        <fullName evidence="14">Nuclear RNA export factor 1</fullName>
    </recommendedName>
</protein>
<dbReference type="GO" id="GO:0003723">
    <property type="term" value="F:RNA binding"/>
    <property type="evidence" value="ECO:0007669"/>
    <property type="project" value="UniProtKB-KW"/>
</dbReference>
<keyword evidence="8" id="KW-0539">Nucleus</keyword>
<accession>A0A9N9MLC2</accession>
<feature type="compositionally biased region" description="Low complexity" evidence="9">
    <location>
        <begin position="533"/>
        <end position="553"/>
    </location>
</feature>
<keyword evidence="5" id="KW-0677">Repeat</keyword>
<dbReference type="InterPro" id="IPR005637">
    <property type="entry name" value="TAP_C_dom"/>
</dbReference>